<organism evidence="2 3">
    <name type="scientific">Marinitenerispora sediminis</name>
    <dbReference type="NCBI Taxonomy" id="1931232"/>
    <lineage>
        <taxon>Bacteria</taxon>
        <taxon>Bacillati</taxon>
        <taxon>Actinomycetota</taxon>
        <taxon>Actinomycetes</taxon>
        <taxon>Streptosporangiales</taxon>
        <taxon>Nocardiopsidaceae</taxon>
        <taxon>Marinitenerispora</taxon>
    </lineage>
</organism>
<comment type="caution">
    <text evidence="2">The sequence shown here is derived from an EMBL/GenBank/DDBJ whole genome shotgun (WGS) entry which is preliminary data.</text>
</comment>
<feature type="compositionally biased region" description="Low complexity" evidence="1">
    <location>
        <begin position="1"/>
        <end position="10"/>
    </location>
</feature>
<dbReference type="Proteomes" id="UP000253318">
    <property type="component" value="Unassembled WGS sequence"/>
</dbReference>
<gene>
    <name evidence="2" type="ORF">DEF24_13255</name>
</gene>
<reference evidence="2 3" key="1">
    <citation type="submission" date="2018-04" db="EMBL/GenBank/DDBJ databases">
        <title>Novel actinobacteria from marine sediment.</title>
        <authorList>
            <person name="Ng Z.Y."/>
            <person name="Tan G.Y.A."/>
        </authorList>
    </citation>
    <scope>NUCLEOTIDE SEQUENCE [LARGE SCALE GENOMIC DNA]</scope>
    <source>
        <strain evidence="2 3">TPS81</strain>
    </source>
</reference>
<evidence type="ECO:0000313" key="2">
    <source>
        <dbReference type="EMBL" id="RCV58479.1"/>
    </source>
</evidence>
<evidence type="ECO:0000256" key="1">
    <source>
        <dbReference type="SAM" id="MobiDB-lite"/>
    </source>
</evidence>
<dbReference type="EMBL" id="QEIN01000093">
    <property type="protein sequence ID" value="RCV58479.1"/>
    <property type="molecule type" value="Genomic_DNA"/>
</dbReference>
<protein>
    <submittedName>
        <fullName evidence="2">Uncharacterized protein</fullName>
    </submittedName>
</protein>
<dbReference type="AlphaFoldDB" id="A0A368T4P0"/>
<accession>A0A368T4P0</accession>
<feature type="compositionally biased region" description="Basic residues" evidence="1">
    <location>
        <begin position="35"/>
        <end position="47"/>
    </location>
</feature>
<sequence length="75" mass="8106">MESWQGSPHAGGPPPGGTPAARIRRGARARSASERRRRGPRPGRPHGHVGDRWTLPGPGPALHRWRTGRAPPERG</sequence>
<feature type="region of interest" description="Disordered" evidence="1">
    <location>
        <begin position="1"/>
        <end position="75"/>
    </location>
</feature>
<name>A0A368T4P0_9ACTN</name>
<keyword evidence="3" id="KW-1185">Reference proteome</keyword>
<proteinExistence type="predicted"/>
<evidence type="ECO:0000313" key="3">
    <source>
        <dbReference type="Proteomes" id="UP000253318"/>
    </source>
</evidence>